<dbReference type="EMBL" id="QEAP01000537">
    <property type="protein sequence ID" value="TPX64588.1"/>
    <property type="molecule type" value="Genomic_DNA"/>
</dbReference>
<proteinExistence type="predicted"/>
<feature type="region of interest" description="Disordered" evidence="2">
    <location>
        <begin position="332"/>
        <end position="351"/>
    </location>
</feature>
<dbReference type="InterPro" id="IPR001878">
    <property type="entry name" value="Znf_CCHC"/>
</dbReference>
<keyword evidence="5" id="KW-1185">Reference proteome</keyword>
<dbReference type="GO" id="GO:0008270">
    <property type="term" value="F:zinc ion binding"/>
    <property type="evidence" value="ECO:0007669"/>
    <property type="project" value="UniProtKB-KW"/>
</dbReference>
<dbReference type="InterPro" id="IPR036875">
    <property type="entry name" value="Znf_CCHC_sf"/>
</dbReference>
<dbReference type="GO" id="GO:0003676">
    <property type="term" value="F:nucleic acid binding"/>
    <property type="evidence" value="ECO:0007669"/>
    <property type="project" value="InterPro"/>
</dbReference>
<evidence type="ECO:0000256" key="1">
    <source>
        <dbReference type="PROSITE-ProRule" id="PRU00047"/>
    </source>
</evidence>
<dbReference type="OrthoDB" id="2127482at2759"/>
<evidence type="ECO:0000259" key="3">
    <source>
        <dbReference type="PROSITE" id="PS50158"/>
    </source>
</evidence>
<keyword evidence="1" id="KW-0479">Metal-binding</keyword>
<evidence type="ECO:0000313" key="5">
    <source>
        <dbReference type="Proteomes" id="UP000320333"/>
    </source>
</evidence>
<evidence type="ECO:0000256" key="2">
    <source>
        <dbReference type="SAM" id="MobiDB-lite"/>
    </source>
</evidence>
<keyword evidence="1" id="KW-0862">Zinc</keyword>
<feature type="domain" description="CCHC-type" evidence="3">
    <location>
        <begin position="317"/>
        <end position="332"/>
    </location>
</feature>
<feature type="compositionally biased region" description="Basic and acidic residues" evidence="2">
    <location>
        <begin position="75"/>
        <end position="85"/>
    </location>
</feature>
<protein>
    <recommendedName>
        <fullName evidence="3">CCHC-type domain-containing protein</fullName>
    </recommendedName>
</protein>
<evidence type="ECO:0000313" key="4">
    <source>
        <dbReference type="EMBL" id="TPX64588.1"/>
    </source>
</evidence>
<dbReference type="SUPFAM" id="SSF57756">
    <property type="entry name" value="Retrovirus zinc finger-like domains"/>
    <property type="match status" value="1"/>
</dbReference>
<organism evidence="4 5">
    <name type="scientific">Chytriomyces confervae</name>
    <dbReference type="NCBI Taxonomy" id="246404"/>
    <lineage>
        <taxon>Eukaryota</taxon>
        <taxon>Fungi</taxon>
        <taxon>Fungi incertae sedis</taxon>
        <taxon>Chytridiomycota</taxon>
        <taxon>Chytridiomycota incertae sedis</taxon>
        <taxon>Chytridiomycetes</taxon>
        <taxon>Chytridiales</taxon>
        <taxon>Chytriomycetaceae</taxon>
        <taxon>Chytriomyces</taxon>
    </lineage>
</organism>
<sequence length="379" mass="41963">MSDKHHSLKCIILTDSDYPVWKGLTLAVIGKGNARTLSLEFTPFVNRYVRPTPPASWVQVLDVEEEFQEAENENASDKTNSEPGDKPTSTETSDMTLAVYKRTEKIWTSFQKRAKEDEEVTKQTLHTIYGGLSKSMQAQYSMYKTPASLWEELKCTKDPSNRKLDTSAADTYRTMEIAKNQSIPDYLKCIREVEDACTAAGKTLHLGFEAQRMVRLHLDYCLAQARVVISALPLTNLANLKKNLIDLWDGYKPALSRNAPKETKANVTIRNPDRKQKHDNKGKGKGKQSRGNGYSGKNAKCPKCPGSHNPTYNCNACWRCGLTGHLSRACPKKTNHGGNEGASGSSLGSDSSTVAAMTTINNKPKQMGWAPSSGLLNRN</sequence>
<feature type="region of interest" description="Disordered" evidence="2">
    <location>
        <begin position="259"/>
        <end position="297"/>
    </location>
</feature>
<dbReference type="Proteomes" id="UP000320333">
    <property type="component" value="Unassembled WGS sequence"/>
</dbReference>
<feature type="compositionally biased region" description="Low complexity" evidence="2">
    <location>
        <begin position="342"/>
        <end position="351"/>
    </location>
</feature>
<keyword evidence="1" id="KW-0863">Zinc-finger</keyword>
<accession>A0A507EN40</accession>
<dbReference type="PROSITE" id="PS50158">
    <property type="entry name" value="ZF_CCHC"/>
    <property type="match status" value="1"/>
</dbReference>
<dbReference type="AlphaFoldDB" id="A0A507EN40"/>
<gene>
    <name evidence="4" type="ORF">CcCBS67573_g08365</name>
</gene>
<feature type="region of interest" description="Disordered" evidence="2">
    <location>
        <begin position="66"/>
        <end position="93"/>
    </location>
</feature>
<comment type="caution">
    <text evidence="4">The sequence shown here is derived from an EMBL/GenBank/DDBJ whole genome shotgun (WGS) entry which is preliminary data.</text>
</comment>
<reference evidence="4 5" key="1">
    <citation type="journal article" date="2019" name="Sci. Rep.">
        <title>Comparative genomics of chytrid fungi reveal insights into the obligate biotrophic and pathogenic lifestyle of Synchytrium endobioticum.</title>
        <authorList>
            <person name="van de Vossenberg B.T.L.H."/>
            <person name="Warris S."/>
            <person name="Nguyen H.D.T."/>
            <person name="van Gent-Pelzer M.P.E."/>
            <person name="Joly D.L."/>
            <person name="van de Geest H.C."/>
            <person name="Bonants P.J.M."/>
            <person name="Smith D.S."/>
            <person name="Levesque C.A."/>
            <person name="van der Lee T.A.J."/>
        </authorList>
    </citation>
    <scope>NUCLEOTIDE SEQUENCE [LARGE SCALE GENOMIC DNA]</scope>
    <source>
        <strain evidence="4 5">CBS 675.73</strain>
    </source>
</reference>
<name>A0A507EN40_9FUNG</name>
<dbReference type="SMART" id="SM00343">
    <property type="entry name" value="ZnF_C2HC"/>
    <property type="match status" value="1"/>
</dbReference>
<feature type="compositionally biased region" description="Basic and acidic residues" evidence="2">
    <location>
        <begin position="271"/>
        <end position="282"/>
    </location>
</feature>